<evidence type="ECO:0000256" key="3">
    <source>
        <dbReference type="ARBA" id="ARBA00023125"/>
    </source>
</evidence>
<dbReference type="InterPro" id="IPR000847">
    <property type="entry name" value="LysR_HTH_N"/>
</dbReference>
<dbReference type="Pfam" id="PF00126">
    <property type="entry name" value="HTH_1"/>
    <property type="match status" value="1"/>
</dbReference>
<dbReference type="GO" id="GO:0003700">
    <property type="term" value="F:DNA-binding transcription factor activity"/>
    <property type="evidence" value="ECO:0007669"/>
    <property type="project" value="InterPro"/>
</dbReference>
<keyword evidence="3" id="KW-0238">DNA-binding</keyword>
<dbReference type="PANTHER" id="PTHR30537:SF3">
    <property type="entry name" value="TRANSCRIPTIONAL REGULATORY PROTEIN"/>
    <property type="match status" value="1"/>
</dbReference>
<evidence type="ECO:0000259" key="5">
    <source>
        <dbReference type="PROSITE" id="PS50931"/>
    </source>
</evidence>
<keyword evidence="4" id="KW-0804">Transcription</keyword>
<dbReference type="Gene3D" id="3.40.190.290">
    <property type="match status" value="1"/>
</dbReference>
<organism evidence="6 7">
    <name type="scientific">Proteobacteria bacterium 228</name>
    <dbReference type="NCBI Taxonomy" id="2083153"/>
    <lineage>
        <taxon>Bacteria</taxon>
        <taxon>Pseudomonadati</taxon>
        <taxon>Pseudomonadota</taxon>
    </lineage>
</organism>
<dbReference type="InterPro" id="IPR036390">
    <property type="entry name" value="WH_DNA-bd_sf"/>
</dbReference>
<dbReference type="Gene3D" id="1.10.10.10">
    <property type="entry name" value="Winged helix-like DNA-binding domain superfamily/Winged helix DNA-binding domain"/>
    <property type="match status" value="1"/>
</dbReference>
<gene>
    <name evidence="6" type="ORF">C4K68_09740</name>
</gene>
<dbReference type="SUPFAM" id="SSF53850">
    <property type="entry name" value="Periplasmic binding protein-like II"/>
    <property type="match status" value="1"/>
</dbReference>
<protein>
    <submittedName>
        <fullName evidence="6">LysR family transcriptional regulator</fullName>
    </submittedName>
</protein>
<dbReference type="PRINTS" id="PR00039">
    <property type="entry name" value="HTHLYSR"/>
</dbReference>
<dbReference type="Proteomes" id="UP000238196">
    <property type="component" value="Unassembled WGS sequence"/>
</dbReference>
<dbReference type="Pfam" id="PF03466">
    <property type="entry name" value="LysR_substrate"/>
    <property type="match status" value="1"/>
</dbReference>
<evidence type="ECO:0000313" key="6">
    <source>
        <dbReference type="EMBL" id="PPC77566.1"/>
    </source>
</evidence>
<sequence length="300" mass="33098">MTELDPDWNHYRSFLSVLEHGSLSASARALGLTQPTLGRHIDELQKRLGLVLFTRSTSGLIPTAAALTLHPHAEALRSATAAIERAALGLGEGVRGVVRITASEVIGVEVLPPILTRLRQQHPDLQLELVLSNQLQNLLQRDADIAVRMVAPTQEALIARRIGQITLGLHAHQDYLQRMGTPASLSDITAPHVLIGFDTLTEYLRTLLSRHPQIDPKQFSFRCDSDVAQLAMIRAGFGIGFCQVGIARREPLLQRLVAGFEMQLETWVAMHENLRDNPACRLTFEALAAGLHRYISQTTP</sequence>
<evidence type="ECO:0000256" key="1">
    <source>
        <dbReference type="ARBA" id="ARBA00009437"/>
    </source>
</evidence>
<dbReference type="InterPro" id="IPR005119">
    <property type="entry name" value="LysR_subst-bd"/>
</dbReference>
<dbReference type="GO" id="GO:0006351">
    <property type="term" value="P:DNA-templated transcription"/>
    <property type="evidence" value="ECO:0007669"/>
    <property type="project" value="TreeGrafter"/>
</dbReference>
<proteinExistence type="inferred from homology"/>
<dbReference type="EMBL" id="PRLP01000030">
    <property type="protein sequence ID" value="PPC77566.1"/>
    <property type="molecule type" value="Genomic_DNA"/>
</dbReference>
<reference evidence="6 7" key="1">
    <citation type="submission" date="2018-02" db="EMBL/GenBank/DDBJ databases">
        <title>novel marine gammaproteobacteria from coastal saline agro ecosystem.</title>
        <authorList>
            <person name="Krishnan R."/>
            <person name="Ramesh Kumar N."/>
        </authorList>
    </citation>
    <scope>NUCLEOTIDE SEQUENCE [LARGE SCALE GENOMIC DNA]</scope>
    <source>
        <strain evidence="6 7">228</strain>
    </source>
</reference>
<evidence type="ECO:0000256" key="4">
    <source>
        <dbReference type="ARBA" id="ARBA00023163"/>
    </source>
</evidence>
<comment type="caution">
    <text evidence="6">The sequence shown here is derived from an EMBL/GenBank/DDBJ whole genome shotgun (WGS) entry which is preliminary data.</text>
</comment>
<feature type="domain" description="HTH lysR-type" evidence="5">
    <location>
        <begin position="6"/>
        <end position="63"/>
    </location>
</feature>
<dbReference type="InterPro" id="IPR036388">
    <property type="entry name" value="WH-like_DNA-bd_sf"/>
</dbReference>
<evidence type="ECO:0000256" key="2">
    <source>
        <dbReference type="ARBA" id="ARBA00023015"/>
    </source>
</evidence>
<name>A0A2S5KTH1_9PROT</name>
<dbReference type="SUPFAM" id="SSF46785">
    <property type="entry name" value="Winged helix' DNA-binding domain"/>
    <property type="match status" value="1"/>
</dbReference>
<dbReference type="PROSITE" id="PS50931">
    <property type="entry name" value="HTH_LYSR"/>
    <property type="match status" value="1"/>
</dbReference>
<accession>A0A2S5KTH1</accession>
<dbReference type="InterPro" id="IPR058163">
    <property type="entry name" value="LysR-type_TF_proteobact-type"/>
</dbReference>
<evidence type="ECO:0000313" key="7">
    <source>
        <dbReference type="Proteomes" id="UP000238196"/>
    </source>
</evidence>
<comment type="similarity">
    <text evidence="1">Belongs to the LysR transcriptional regulatory family.</text>
</comment>
<dbReference type="PANTHER" id="PTHR30537">
    <property type="entry name" value="HTH-TYPE TRANSCRIPTIONAL REGULATOR"/>
    <property type="match status" value="1"/>
</dbReference>
<keyword evidence="2" id="KW-0805">Transcription regulation</keyword>
<dbReference type="GO" id="GO:0043565">
    <property type="term" value="F:sequence-specific DNA binding"/>
    <property type="evidence" value="ECO:0007669"/>
    <property type="project" value="TreeGrafter"/>
</dbReference>
<dbReference type="OrthoDB" id="570111at2"/>
<dbReference type="AlphaFoldDB" id="A0A2S5KTH1"/>